<dbReference type="PATRIC" id="fig|1301098.3.peg.3095"/>
<dbReference type="Proteomes" id="UP000025241">
    <property type="component" value="Chromosome I"/>
</dbReference>
<feature type="domain" description="DUF4015" evidence="2">
    <location>
        <begin position="100"/>
        <end position="409"/>
    </location>
</feature>
<feature type="signal peptide" evidence="1">
    <location>
        <begin position="1"/>
        <end position="22"/>
    </location>
</feature>
<feature type="chain" id="PRO_5001530174" description="DUF4015 domain-containing protein" evidence="1">
    <location>
        <begin position="23"/>
        <end position="420"/>
    </location>
</feature>
<dbReference type="AlphaFoldDB" id="A0A024HHP3"/>
<dbReference type="RefSeq" id="WP_043252960.1">
    <property type="nucleotide sequence ID" value="NZ_HG322950.1"/>
</dbReference>
<keyword evidence="1" id="KW-0732">Signal</keyword>
<name>A0A024HHP3_PSEKB</name>
<dbReference type="InterPro" id="IPR017853">
    <property type="entry name" value="GH"/>
</dbReference>
<dbReference type="Gene3D" id="2.60.40.1120">
    <property type="entry name" value="Carboxypeptidase-like, regulatory domain"/>
    <property type="match status" value="1"/>
</dbReference>
<evidence type="ECO:0000256" key="1">
    <source>
        <dbReference type="SAM" id="SignalP"/>
    </source>
</evidence>
<dbReference type="Pfam" id="PF13200">
    <property type="entry name" value="DUF4015"/>
    <property type="match status" value="1"/>
</dbReference>
<dbReference type="InterPro" id="IPR025275">
    <property type="entry name" value="DUF4015"/>
</dbReference>
<dbReference type="eggNOG" id="COG1306">
    <property type="taxonomic scope" value="Bacteria"/>
</dbReference>
<evidence type="ECO:0000313" key="4">
    <source>
        <dbReference type="Proteomes" id="UP000025241"/>
    </source>
</evidence>
<sequence>MRTACRGICLASLLVLAASAHAGIAAVEVLDDATGHPIAGASVTVGDREAKTAADGRLSLAAPAQSLGIRAPGYQRQQLQDDSPTPRQQTIRLTPFHPKALYLSYYGIGSQALRDAALRLIGSTELNALVIDVKGDRGRIPYRSTVPLAVGSGAQKSITVRDMPALIGQLHARGIYLIARIVAFKDDSLARLHPEWGVHVPDGGLYVDREGLAWTDPFRSEVRDYVLDVAEEAARLGFDEIQFDYLRLPDHPGLVFARRPTLANRVEAINGFLAEARGRLAPYNVFLSADIFGYVLWNLDDTGIGQRLEDMVQYLDYVSPMLYPSGFQFGIPGYKNPVAVPREIVELSLQNARRRTGVSSLRFRPWLQAFRDYAFDHRTFGAEQIRAQIEGAEAFGSAGWMLWNPRNAYGPDGLKGEAQP</sequence>
<dbReference type="HOGENOM" id="CLU_030168_2_1_6"/>
<evidence type="ECO:0000313" key="3">
    <source>
        <dbReference type="EMBL" id="CDF84416.1"/>
    </source>
</evidence>
<protein>
    <recommendedName>
        <fullName evidence="2">DUF4015 domain-containing protein</fullName>
    </recommendedName>
</protein>
<proteinExistence type="predicted"/>
<accession>A0A024HHP3</accession>
<dbReference type="EMBL" id="HG322950">
    <property type="protein sequence ID" value="CDF84416.1"/>
    <property type="molecule type" value="Genomic_DNA"/>
</dbReference>
<evidence type="ECO:0000259" key="2">
    <source>
        <dbReference type="Pfam" id="PF13200"/>
    </source>
</evidence>
<reference evidence="3 4" key="1">
    <citation type="submission" date="2013-03" db="EMBL/GenBank/DDBJ databases">
        <authorList>
            <person name="Linke B."/>
        </authorList>
    </citation>
    <scope>NUCLEOTIDE SEQUENCE [LARGE SCALE GENOMIC DNA]</scope>
    <source>
        <strain evidence="3 4">B13</strain>
    </source>
</reference>
<keyword evidence="4" id="KW-1185">Reference proteome</keyword>
<dbReference type="OrthoDB" id="9774125at2"/>
<dbReference type="KEGG" id="pkc:PKB_3069"/>
<dbReference type="STRING" id="1301098.PKB_3069"/>
<dbReference type="SUPFAM" id="SSF51445">
    <property type="entry name" value="(Trans)glycosidases"/>
    <property type="match status" value="1"/>
</dbReference>
<gene>
    <name evidence="3" type="ORF">PKB_3069</name>
</gene>
<reference evidence="3 4" key="2">
    <citation type="submission" date="2014-05" db="EMBL/GenBank/DDBJ databases">
        <title>Genome sequence of the 3-chlorobenzoate degrading bacterium Pseudomonas knackmussii B13 shows multiple evidence for horizontal gene transfer.</title>
        <authorList>
            <person name="Miyazaki R."/>
            <person name="Bertelli C."/>
            <person name="Falquet L."/>
            <person name="Robinson-Rechavi M."/>
            <person name="Gharib W."/>
            <person name="Roy S."/>
            <person name="Van der Meer J.R."/>
        </authorList>
    </citation>
    <scope>NUCLEOTIDE SEQUENCE [LARGE SCALE GENOMIC DNA]</scope>
    <source>
        <strain evidence="3 4">B13</strain>
    </source>
</reference>
<dbReference type="InterPro" id="IPR008969">
    <property type="entry name" value="CarboxyPept-like_regulatory"/>
</dbReference>
<dbReference type="Gene3D" id="3.20.20.80">
    <property type="entry name" value="Glycosidases"/>
    <property type="match status" value="1"/>
</dbReference>
<organism evidence="3 4">
    <name type="scientific">Pseudomonas knackmussii (strain DSM 6978 / CCUG 54928 / LMG 23759 / B13)</name>
    <dbReference type="NCBI Taxonomy" id="1301098"/>
    <lineage>
        <taxon>Bacteria</taxon>
        <taxon>Pseudomonadati</taxon>
        <taxon>Pseudomonadota</taxon>
        <taxon>Gammaproteobacteria</taxon>
        <taxon>Pseudomonadales</taxon>
        <taxon>Pseudomonadaceae</taxon>
        <taxon>Pseudomonas</taxon>
    </lineage>
</organism>
<dbReference type="SUPFAM" id="SSF49464">
    <property type="entry name" value="Carboxypeptidase regulatory domain-like"/>
    <property type="match status" value="1"/>
</dbReference>